<organism evidence="1 2">
    <name type="scientific">Camelliibacillus cellulosilyticus</name>
    <dbReference type="NCBI Taxonomy" id="2174486"/>
    <lineage>
        <taxon>Bacteria</taxon>
        <taxon>Bacillati</taxon>
        <taxon>Bacillota</taxon>
        <taxon>Bacilli</taxon>
        <taxon>Bacillales</taxon>
        <taxon>Sporolactobacillaceae</taxon>
        <taxon>Camelliibacillus</taxon>
    </lineage>
</organism>
<sequence>MRVEISNHYLNKTVIIEADNQNELHHRIKKQRMIWKNEETIARLRDRAKELTSRAVDDIKAFQTILADGAQHDGVSIWEDLYKPSSFNLEPPRLETFYDYGYVLSERRWLEKLLPFVRERRLDRERAAQELHQNAYLKWEKTKLAFERREREKKSQTEAFKKKYEAGHPDAVEKYTSIIIRRIPYPARLKPSFDLQYDPKNKRLILDFQMPTPQEVPEVIGYAVNADRMAIEEKKMREKAFQRFYERVNYSLAIRTLHAIFIADDADVIRTIVFNGWVQRVGRFTEKTCIMSVQVEKQMVFALNLPQTTPKTCFHDHFKGITAAPLYQLRAVKPIQTRHAVQDIKMNERRKQLLKENALFDEA</sequence>
<keyword evidence="2" id="KW-1185">Reference proteome</keyword>
<dbReference type="EMBL" id="JBHSFW010000001">
    <property type="protein sequence ID" value="MFC4617659.1"/>
    <property type="molecule type" value="Genomic_DNA"/>
</dbReference>
<evidence type="ECO:0000313" key="1">
    <source>
        <dbReference type="EMBL" id="MFC4617659.1"/>
    </source>
</evidence>
<gene>
    <name evidence="1" type="ORF">ACFO4N_02825</name>
</gene>
<reference evidence="2" key="1">
    <citation type="journal article" date="2019" name="Int. J. Syst. Evol. Microbiol.">
        <title>The Global Catalogue of Microorganisms (GCM) 10K type strain sequencing project: providing services to taxonomists for standard genome sequencing and annotation.</title>
        <authorList>
            <consortium name="The Broad Institute Genomics Platform"/>
            <consortium name="The Broad Institute Genome Sequencing Center for Infectious Disease"/>
            <person name="Wu L."/>
            <person name="Ma J."/>
        </authorList>
    </citation>
    <scope>NUCLEOTIDE SEQUENCE [LARGE SCALE GENOMIC DNA]</scope>
    <source>
        <strain evidence="2">CGMCC 1.16306</strain>
    </source>
</reference>
<protein>
    <submittedName>
        <fullName evidence="1">Uncharacterized protein</fullName>
    </submittedName>
</protein>
<accession>A0ABV9GKG0</accession>
<comment type="caution">
    <text evidence="1">The sequence shown here is derived from an EMBL/GenBank/DDBJ whole genome shotgun (WGS) entry which is preliminary data.</text>
</comment>
<name>A0ABV9GKG0_9BACL</name>
<dbReference type="RefSeq" id="WP_376844691.1">
    <property type="nucleotide sequence ID" value="NZ_JBHSFW010000001.1"/>
</dbReference>
<proteinExistence type="predicted"/>
<dbReference type="Proteomes" id="UP001596022">
    <property type="component" value="Unassembled WGS sequence"/>
</dbReference>
<evidence type="ECO:0000313" key="2">
    <source>
        <dbReference type="Proteomes" id="UP001596022"/>
    </source>
</evidence>